<comment type="caution">
    <text evidence="1">The sequence shown here is derived from an EMBL/GenBank/DDBJ whole genome shotgun (WGS) entry which is preliminary data.</text>
</comment>
<proteinExistence type="predicted"/>
<reference evidence="1 2" key="1">
    <citation type="submission" date="2017-04" db="EMBL/GenBank/DDBJ databases">
        <title>Novel microbial lineages endemic to geothermal iron-oxide mats fill important gaps in the evolutionary history of Archaea.</title>
        <authorList>
            <person name="Jay Z.J."/>
            <person name="Beam J.P."/>
            <person name="Dlakic M."/>
            <person name="Rusch D.B."/>
            <person name="Kozubal M.A."/>
            <person name="Inskeep W.P."/>
        </authorList>
    </citation>
    <scope>NUCLEOTIDE SEQUENCE [LARGE SCALE GENOMIC DNA]</scope>
    <source>
        <strain evidence="1">ECH_B_2</strain>
    </source>
</reference>
<organism evidence="1 2">
    <name type="scientific">Candidatus Marsarchaeota G2 archaeon ECH_B_2</name>
    <dbReference type="NCBI Taxonomy" id="1978160"/>
    <lineage>
        <taxon>Archaea</taxon>
        <taxon>Candidatus Marsarchaeota</taxon>
        <taxon>Candidatus Marsarchaeota group 2</taxon>
    </lineage>
</organism>
<dbReference type="Proteomes" id="UP000241284">
    <property type="component" value="Unassembled WGS sequence"/>
</dbReference>
<evidence type="ECO:0000313" key="1">
    <source>
        <dbReference type="EMBL" id="PSN94504.1"/>
    </source>
</evidence>
<sequence>MGYIMSYDSLELKQVLDGLSELFDAVLHGEKVNENSKKLDELEEELKRRIDGLHTLITNIGTLADEYVVGTADPEGRGFVESVQRFVSAAAQQEEGRLKQKFNDEKRLVEAMTNSEAEMTRIGIESFLMHNPLKIIEEHVLLSMVEDSYLVKGRYKCTGGIEYEYVLDSKANSILSRPLTPASLGLKIRLPIKIGKSWMKQSSAPQMVKIDKFMLKEADVTRKSLFYVLTNPEDKDEVRVVYTKNERTSLVAVGFRDLSGLVDVSGDPALSKHLDAEAFKDLSEMILNTLLQLTNHKLKLTKLVVDDTNVLEKHLYFEFLLRVLSILPVKAETIYNLAVRAGLKYEVKNLLDKIHGFGEKASSLLELFNIYASRSEAN</sequence>
<accession>A0A2R6B778</accession>
<name>A0A2R6B778_9ARCH</name>
<dbReference type="AlphaFoldDB" id="A0A2R6B778"/>
<gene>
    <name evidence="1" type="ORF">B9Q06_08850</name>
</gene>
<protein>
    <submittedName>
        <fullName evidence="1">Uncharacterized protein</fullName>
    </submittedName>
</protein>
<dbReference type="EMBL" id="NEXH01000023">
    <property type="protein sequence ID" value="PSN94504.1"/>
    <property type="molecule type" value="Genomic_DNA"/>
</dbReference>
<evidence type="ECO:0000313" key="2">
    <source>
        <dbReference type="Proteomes" id="UP000241284"/>
    </source>
</evidence>